<proteinExistence type="predicted"/>
<feature type="region of interest" description="Disordered" evidence="4">
    <location>
        <begin position="24"/>
        <end position="44"/>
    </location>
</feature>
<dbReference type="Pfam" id="PF13377">
    <property type="entry name" value="Peripla_BP_3"/>
    <property type="match status" value="1"/>
</dbReference>
<dbReference type="AlphaFoldDB" id="L9UD36"/>
<evidence type="ECO:0000256" key="3">
    <source>
        <dbReference type="ARBA" id="ARBA00023163"/>
    </source>
</evidence>
<evidence type="ECO:0000259" key="5">
    <source>
        <dbReference type="PROSITE" id="PS50932"/>
    </source>
</evidence>
<dbReference type="CDD" id="cd01392">
    <property type="entry name" value="HTH_LacI"/>
    <property type="match status" value="1"/>
</dbReference>
<dbReference type="InterPro" id="IPR028082">
    <property type="entry name" value="Peripla_BP_I"/>
</dbReference>
<feature type="domain" description="HTH lacI-type" evidence="5">
    <location>
        <begin position="47"/>
        <end position="101"/>
    </location>
</feature>
<dbReference type="EMBL" id="AOPO01000001">
    <property type="protein sequence ID" value="ELY22521.1"/>
    <property type="molecule type" value="Genomic_DNA"/>
</dbReference>
<dbReference type="PANTHER" id="PTHR30146:SF33">
    <property type="entry name" value="TRANSCRIPTIONAL REGULATOR"/>
    <property type="match status" value="1"/>
</dbReference>
<evidence type="ECO:0000256" key="1">
    <source>
        <dbReference type="ARBA" id="ARBA00023015"/>
    </source>
</evidence>
<dbReference type="GO" id="GO:0000976">
    <property type="term" value="F:transcription cis-regulatory region binding"/>
    <property type="evidence" value="ECO:0007669"/>
    <property type="project" value="TreeGrafter"/>
</dbReference>
<dbReference type="CDD" id="cd01575">
    <property type="entry name" value="PBP1_GntR"/>
    <property type="match status" value="1"/>
</dbReference>
<keyword evidence="1" id="KW-0805">Transcription regulation</keyword>
<reference evidence="6 7" key="1">
    <citation type="journal article" date="2013" name="Genome Announc.">
        <title>Draft Genome of the Marine Gammaproteobacterium Halomonas titanicae.</title>
        <authorList>
            <person name="Sanchez-Porro C."/>
            <person name="de la Haba R.R."/>
            <person name="Cruz-Hernandez N."/>
            <person name="Gonzalez J.M."/>
            <person name="Reyes-Guirao C."/>
            <person name="Navarro-Sampedro L."/>
            <person name="Carballo M."/>
            <person name="Ventosa A."/>
        </authorList>
    </citation>
    <scope>NUCLEOTIDE SEQUENCE [LARGE SCALE GENOMIC DNA]</scope>
    <source>
        <strain evidence="6 7">BH1</strain>
    </source>
</reference>
<dbReference type="PROSITE" id="PS50932">
    <property type="entry name" value="HTH_LACI_2"/>
    <property type="match status" value="1"/>
</dbReference>
<comment type="caution">
    <text evidence="6">The sequence shown here is derived from an EMBL/GenBank/DDBJ whole genome shotgun (WGS) entry which is preliminary data.</text>
</comment>
<dbReference type="SUPFAM" id="SSF53822">
    <property type="entry name" value="Periplasmic binding protein-like I"/>
    <property type="match status" value="1"/>
</dbReference>
<evidence type="ECO:0000313" key="7">
    <source>
        <dbReference type="Proteomes" id="UP000011651"/>
    </source>
</evidence>
<dbReference type="Gene3D" id="3.40.50.2300">
    <property type="match status" value="2"/>
</dbReference>
<gene>
    <name evidence="6" type="ORF">HALTITAN_0131</name>
</gene>
<accession>L9UD36</accession>
<sequence>MIALPFVLDYCWRYDKLKIRDVRPMSKDSPNAASPSPARQRRSSDQVTLSQVAQAAGVSPITASRALNNPDKVSDSARLSVLQAVEKLGYVPNLVAGSLASSRSRLIAVIVPSLINSVFVEVIKGLQETLEAEGYQILLGNTDYDLDREYQLVRTFLGWSCSALVTAGLRHNKACHTLLANWDHPIMEVMELGKGMDLNVGLDHVAAGRCMAGHLIEKGYRQIVYVGARLSQDYRASMRYEGHKAVLKEKGIDAPLLELDTLGSLQAGAEGLAQVLAQYPHTQAIHFANDDLAAGALLAAQRQGLSVPGDIAIAGFNGLPLGQHVTPQLTTILSPREEMGRLAAKELIRRLSGKNVYRRQHDVGFTLQTGGST</sequence>
<name>L9UD36_9GAMM</name>
<dbReference type="SUPFAM" id="SSF47413">
    <property type="entry name" value="lambda repressor-like DNA-binding domains"/>
    <property type="match status" value="1"/>
</dbReference>
<dbReference type="InterPro" id="IPR010982">
    <property type="entry name" value="Lambda_DNA-bd_dom_sf"/>
</dbReference>
<keyword evidence="3" id="KW-0804">Transcription</keyword>
<dbReference type="InterPro" id="IPR046335">
    <property type="entry name" value="LacI/GalR-like_sensor"/>
</dbReference>
<dbReference type="Gene3D" id="1.10.260.40">
    <property type="entry name" value="lambda repressor-like DNA-binding domains"/>
    <property type="match status" value="1"/>
</dbReference>
<dbReference type="PANTHER" id="PTHR30146">
    <property type="entry name" value="LACI-RELATED TRANSCRIPTIONAL REPRESSOR"/>
    <property type="match status" value="1"/>
</dbReference>
<dbReference type="Pfam" id="PF00356">
    <property type="entry name" value="LacI"/>
    <property type="match status" value="1"/>
</dbReference>
<keyword evidence="2" id="KW-0238">DNA-binding</keyword>
<evidence type="ECO:0000256" key="2">
    <source>
        <dbReference type="ARBA" id="ARBA00023125"/>
    </source>
</evidence>
<dbReference type="GO" id="GO:0003700">
    <property type="term" value="F:DNA-binding transcription factor activity"/>
    <property type="evidence" value="ECO:0007669"/>
    <property type="project" value="TreeGrafter"/>
</dbReference>
<dbReference type="PATRIC" id="fig|1204738.3.peg.187"/>
<evidence type="ECO:0000313" key="6">
    <source>
        <dbReference type="EMBL" id="ELY22521.1"/>
    </source>
</evidence>
<dbReference type="InterPro" id="IPR000843">
    <property type="entry name" value="HTH_LacI"/>
</dbReference>
<protein>
    <submittedName>
        <fullName evidence="6">Transcription regulator HTH, LacI</fullName>
    </submittedName>
</protein>
<dbReference type="SMART" id="SM00354">
    <property type="entry name" value="HTH_LACI"/>
    <property type="match status" value="1"/>
</dbReference>
<organism evidence="6 7">
    <name type="scientific">Vreelandella titanicae BH1</name>
    <dbReference type="NCBI Taxonomy" id="1204738"/>
    <lineage>
        <taxon>Bacteria</taxon>
        <taxon>Pseudomonadati</taxon>
        <taxon>Pseudomonadota</taxon>
        <taxon>Gammaproteobacteria</taxon>
        <taxon>Oceanospirillales</taxon>
        <taxon>Halomonadaceae</taxon>
        <taxon>Vreelandella</taxon>
    </lineage>
</organism>
<feature type="compositionally biased region" description="Low complexity" evidence="4">
    <location>
        <begin position="29"/>
        <end position="38"/>
    </location>
</feature>
<dbReference type="Proteomes" id="UP000011651">
    <property type="component" value="Unassembled WGS sequence"/>
</dbReference>
<evidence type="ECO:0000256" key="4">
    <source>
        <dbReference type="SAM" id="MobiDB-lite"/>
    </source>
</evidence>